<accession>A0A0F9BB65</accession>
<reference evidence="1" key="1">
    <citation type="journal article" date="2015" name="Nature">
        <title>Complex archaea that bridge the gap between prokaryotes and eukaryotes.</title>
        <authorList>
            <person name="Spang A."/>
            <person name="Saw J.H."/>
            <person name="Jorgensen S.L."/>
            <person name="Zaremba-Niedzwiedzka K."/>
            <person name="Martijn J."/>
            <person name="Lind A.E."/>
            <person name="van Eijk R."/>
            <person name="Schleper C."/>
            <person name="Guy L."/>
            <person name="Ettema T.J."/>
        </authorList>
    </citation>
    <scope>NUCLEOTIDE SEQUENCE</scope>
</reference>
<name>A0A0F9BB65_9ZZZZ</name>
<evidence type="ECO:0000313" key="1">
    <source>
        <dbReference type="EMBL" id="KKK87889.1"/>
    </source>
</evidence>
<proteinExistence type="predicted"/>
<dbReference type="AlphaFoldDB" id="A0A0F9BB65"/>
<protein>
    <submittedName>
        <fullName evidence="1">Uncharacterized protein</fullName>
    </submittedName>
</protein>
<dbReference type="EMBL" id="LAZR01050202">
    <property type="protein sequence ID" value="KKK87889.1"/>
    <property type="molecule type" value="Genomic_DNA"/>
</dbReference>
<comment type="caution">
    <text evidence="1">The sequence shown here is derived from an EMBL/GenBank/DDBJ whole genome shotgun (WGS) entry which is preliminary data.</text>
</comment>
<feature type="non-terminal residue" evidence="1">
    <location>
        <position position="113"/>
    </location>
</feature>
<sequence length="113" mass="11979">MSRDELKVTAIILGILAMIMTTGRKVHVAPAAEATTAPAGLAAKYPGDKGIARDRAVLLHEDFESGRIDPGKWPSVSNRAGALKIVHDKPNVHRGRGALRITARIGKNTGGHL</sequence>
<gene>
    <name evidence="1" type="ORF">LCGC14_2748720</name>
</gene>
<organism evidence="1">
    <name type="scientific">marine sediment metagenome</name>
    <dbReference type="NCBI Taxonomy" id="412755"/>
    <lineage>
        <taxon>unclassified sequences</taxon>
        <taxon>metagenomes</taxon>
        <taxon>ecological metagenomes</taxon>
    </lineage>
</organism>